<evidence type="ECO:0000256" key="2">
    <source>
        <dbReference type="SAM" id="MobiDB-lite"/>
    </source>
</evidence>
<feature type="compositionally biased region" description="Polar residues" evidence="2">
    <location>
        <begin position="264"/>
        <end position="277"/>
    </location>
</feature>
<dbReference type="Gene3D" id="1.10.220.150">
    <property type="entry name" value="Arf GTPase activating protein"/>
    <property type="match status" value="1"/>
</dbReference>
<accession>A0A8E2EFJ1</accession>
<dbReference type="FunFam" id="1.10.220.150:FF:000026">
    <property type="entry name" value="GTPase activating protein for Arf, putative"/>
    <property type="match status" value="1"/>
</dbReference>
<feature type="compositionally biased region" description="Low complexity" evidence="2">
    <location>
        <begin position="351"/>
        <end position="395"/>
    </location>
</feature>
<dbReference type="InterPro" id="IPR009060">
    <property type="entry name" value="UBA-like_sf"/>
</dbReference>
<keyword evidence="1" id="KW-0479">Metal-binding</keyword>
<dbReference type="PROSITE" id="PS50115">
    <property type="entry name" value="ARFGAP"/>
    <property type="match status" value="1"/>
</dbReference>
<evidence type="ECO:0000259" key="3">
    <source>
        <dbReference type="PROSITE" id="PS50115"/>
    </source>
</evidence>
<dbReference type="FunFam" id="1.10.8.10:FF:000081">
    <property type="entry name" value="GTPase activating protein for Arf"/>
    <property type="match status" value="1"/>
</dbReference>
<sequence length="744" mass="82347">MTSALNKRQQARNERILQELIKTVPGNDRCADCGARNPGWASWSLGIFLCMRCAALHRKLGTHISKVKSLSMDSWNNEQVDNMKRMGNTESNRHFNARNVKAQIPIDIDEVDGAMERYIRQKYEHKAFTVDSRPGTRQNTGSTSSVEDRPPPLPPKPGKRFGFGLRAASSTFPVSKNVTPPVSPSFGGFSQEPSPPRVNKASRVFGSNVGGSGDGLDSKLTILKEMGFPDEKRNLAVLKGLSGNLDRTVEALIRLGEGNAATARGSTPTPPNKSDINGITIERRETAPITQSNNPFEQLDNETPRQQPPQAAPLLRTQQMPPNASSFSHPASPSNPYNPFLPSSQQASIPQQGLEQSFQSLQLSQQQQPQQQLFPNRTGGYNNQGQQLQQTNPFQHSFTPPPVPQLPQQYNAIFSQQSSYSQAQQFQPSLPSNVGANPFLRSSQSQVFTQSNPFDQHQQQDNSMPVTQSYQPQQAQPAYSNLHSQSNPFQQQQAQMQQMSQQPQQQAQMQQIPQRPQQQNQQQSIPFQQAQMQQMQQQPQQPQQSQQQTVPFQQAQTQQMPQQPQQQIQQQQMPFQQQQQQSQSSQPSYNQSYAQQFQPSNPYQQQPSQFQAQPQQQQHTPYDKTSILALYNYPHLAPARSDTAPLAPSGSLEPPTQGIKQRSVTMPITSTNSANGPAAGSMNPFASMQGQGQALNNAPRQMAGAVGGGNGVRHVSNESVDFAGLMGGRHSPDAFSGLSARFVR</sequence>
<dbReference type="PANTHER" id="PTHR45705">
    <property type="entry name" value="FI20236P1"/>
    <property type="match status" value="1"/>
</dbReference>
<dbReference type="SMART" id="SM00165">
    <property type="entry name" value="UBA"/>
    <property type="match status" value="1"/>
</dbReference>
<feature type="compositionally biased region" description="Polar residues" evidence="2">
    <location>
        <begin position="135"/>
        <end position="145"/>
    </location>
</feature>
<proteinExistence type="predicted"/>
<evidence type="ECO:0000256" key="1">
    <source>
        <dbReference type="PROSITE-ProRule" id="PRU00288"/>
    </source>
</evidence>
<dbReference type="CDD" id="cd08204">
    <property type="entry name" value="ArfGap"/>
    <property type="match status" value="1"/>
</dbReference>
<dbReference type="PANTHER" id="PTHR45705:SF7">
    <property type="entry name" value="ACTIVATING PROTEIN FOR ARF, PUTATIVE (AFU_ORTHOLOGUE AFUA_4G09120)-RELATED"/>
    <property type="match status" value="1"/>
</dbReference>
<feature type="compositionally biased region" description="Low complexity" evidence="2">
    <location>
        <begin position="468"/>
        <end position="618"/>
    </location>
</feature>
<dbReference type="AlphaFoldDB" id="A0A8E2EFJ1"/>
<dbReference type="GO" id="GO:0005096">
    <property type="term" value="F:GTPase activator activity"/>
    <property type="evidence" value="ECO:0007669"/>
    <property type="project" value="InterPro"/>
</dbReference>
<keyword evidence="5" id="KW-1185">Reference proteome</keyword>
<feature type="domain" description="Arf-GAP" evidence="3">
    <location>
        <begin position="14"/>
        <end position="137"/>
    </location>
</feature>
<protein>
    <submittedName>
        <fullName evidence="4">ArfGap-domain-containing protein</fullName>
    </submittedName>
</protein>
<dbReference type="SMART" id="SM00105">
    <property type="entry name" value="ArfGap"/>
    <property type="match status" value="1"/>
</dbReference>
<feature type="compositionally biased region" description="Polar residues" evidence="2">
    <location>
        <begin position="453"/>
        <end position="467"/>
    </location>
</feature>
<dbReference type="OrthoDB" id="10266696at2759"/>
<name>A0A8E2EFJ1_9PEZI</name>
<keyword evidence="1" id="KW-0862">Zinc</keyword>
<dbReference type="SUPFAM" id="SSF46934">
    <property type="entry name" value="UBA-like"/>
    <property type="match status" value="1"/>
</dbReference>
<feature type="region of interest" description="Disordered" evidence="2">
    <location>
        <begin position="260"/>
        <end position="407"/>
    </location>
</feature>
<feature type="compositionally biased region" description="Polar residues" evidence="2">
    <location>
        <begin position="320"/>
        <end position="350"/>
    </location>
</feature>
<dbReference type="InterPro" id="IPR038508">
    <property type="entry name" value="ArfGAP_dom_sf"/>
</dbReference>
<dbReference type="Gene3D" id="1.10.8.10">
    <property type="entry name" value="DNA helicase RuvA subunit, C-terminal domain"/>
    <property type="match status" value="1"/>
</dbReference>
<dbReference type="PRINTS" id="PR00405">
    <property type="entry name" value="REVINTRACTNG"/>
</dbReference>
<feature type="region of interest" description="Disordered" evidence="2">
    <location>
        <begin position="640"/>
        <end position="659"/>
    </location>
</feature>
<dbReference type="GO" id="GO:0005737">
    <property type="term" value="C:cytoplasm"/>
    <property type="evidence" value="ECO:0007669"/>
    <property type="project" value="TreeGrafter"/>
</dbReference>
<dbReference type="Pfam" id="PF01412">
    <property type="entry name" value="ArfGap"/>
    <property type="match status" value="1"/>
</dbReference>
<dbReference type="InterPro" id="IPR001164">
    <property type="entry name" value="ArfGAP_dom"/>
</dbReference>
<feature type="region of interest" description="Disordered" evidence="2">
    <location>
        <begin position="129"/>
        <end position="159"/>
    </location>
</feature>
<reference evidence="4 5" key="1">
    <citation type="journal article" date="2016" name="Nat. Commun.">
        <title>Ectomycorrhizal ecology is imprinted in the genome of the dominant symbiotic fungus Cenococcum geophilum.</title>
        <authorList>
            <consortium name="DOE Joint Genome Institute"/>
            <person name="Peter M."/>
            <person name="Kohler A."/>
            <person name="Ohm R.A."/>
            <person name="Kuo A."/>
            <person name="Krutzmann J."/>
            <person name="Morin E."/>
            <person name="Arend M."/>
            <person name="Barry K.W."/>
            <person name="Binder M."/>
            <person name="Choi C."/>
            <person name="Clum A."/>
            <person name="Copeland A."/>
            <person name="Grisel N."/>
            <person name="Haridas S."/>
            <person name="Kipfer T."/>
            <person name="LaButti K."/>
            <person name="Lindquist E."/>
            <person name="Lipzen A."/>
            <person name="Maire R."/>
            <person name="Meier B."/>
            <person name="Mihaltcheva S."/>
            <person name="Molinier V."/>
            <person name="Murat C."/>
            <person name="Poggeler S."/>
            <person name="Quandt C.A."/>
            <person name="Sperisen C."/>
            <person name="Tritt A."/>
            <person name="Tisserant E."/>
            <person name="Crous P.W."/>
            <person name="Henrissat B."/>
            <person name="Nehls U."/>
            <person name="Egli S."/>
            <person name="Spatafora J.W."/>
            <person name="Grigoriev I.V."/>
            <person name="Martin F.M."/>
        </authorList>
    </citation>
    <scope>NUCLEOTIDE SEQUENCE [LARGE SCALE GENOMIC DNA]</scope>
    <source>
        <strain evidence="4 5">CBS 459.81</strain>
    </source>
</reference>
<organism evidence="4 5">
    <name type="scientific">Lepidopterella palustris CBS 459.81</name>
    <dbReference type="NCBI Taxonomy" id="1314670"/>
    <lineage>
        <taxon>Eukaryota</taxon>
        <taxon>Fungi</taxon>
        <taxon>Dikarya</taxon>
        <taxon>Ascomycota</taxon>
        <taxon>Pezizomycotina</taxon>
        <taxon>Dothideomycetes</taxon>
        <taxon>Pleosporomycetidae</taxon>
        <taxon>Mytilinidiales</taxon>
        <taxon>Argynnaceae</taxon>
        <taxon>Lepidopterella</taxon>
    </lineage>
</organism>
<dbReference type="Proteomes" id="UP000250266">
    <property type="component" value="Unassembled WGS sequence"/>
</dbReference>
<feature type="region of interest" description="Disordered" evidence="2">
    <location>
        <begin position="453"/>
        <end position="621"/>
    </location>
</feature>
<dbReference type="InterPro" id="IPR051718">
    <property type="entry name" value="ARF_GTPase-activating"/>
</dbReference>
<dbReference type="SUPFAM" id="SSF57863">
    <property type="entry name" value="ArfGap/RecO-like zinc finger"/>
    <property type="match status" value="1"/>
</dbReference>
<dbReference type="GO" id="GO:0008270">
    <property type="term" value="F:zinc ion binding"/>
    <property type="evidence" value="ECO:0007669"/>
    <property type="project" value="UniProtKB-KW"/>
</dbReference>
<dbReference type="EMBL" id="KV744876">
    <property type="protein sequence ID" value="OCK82875.1"/>
    <property type="molecule type" value="Genomic_DNA"/>
</dbReference>
<evidence type="ECO:0000313" key="5">
    <source>
        <dbReference type="Proteomes" id="UP000250266"/>
    </source>
</evidence>
<evidence type="ECO:0000313" key="4">
    <source>
        <dbReference type="EMBL" id="OCK82875.1"/>
    </source>
</evidence>
<dbReference type="InterPro" id="IPR037278">
    <property type="entry name" value="ARFGAP/RecO"/>
</dbReference>
<gene>
    <name evidence="4" type="ORF">K432DRAFT_441287</name>
</gene>
<keyword evidence="1" id="KW-0863">Zinc-finger</keyword>
<dbReference type="InterPro" id="IPR015940">
    <property type="entry name" value="UBA"/>
</dbReference>